<dbReference type="FunFam" id="3.50.50.60:FF:000185">
    <property type="entry name" value="Kynurenine 3-monooxygenase"/>
    <property type="match status" value="1"/>
</dbReference>
<dbReference type="PANTHER" id="PTHR46028">
    <property type="entry name" value="KYNURENINE 3-MONOOXYGENASE"/>
    <property type="match status" value="1"/>
</dbReference>
<evidence type="ECO:0000259" key="9">
    <source>
        <dbReference type="Pfam" id="PF01494"/>
    </source>
</evidence>
<dbReference type="InterPro" id="IPR036188">
    <property type="entry name" value="FAD/NAD-bd_sf"/>
</dbReference>
<dbReference type="InterPro" id="IPR002938">
    <property type="entry name" value="FAD-bd"/>
</dbReference>
<evidence type="ECO:0000313" key="10">
    <source>
        <dbReference type="EMBL" id="KTD51652.1"/>
    </source>
</evidence>
<evidence type="ECO:0000256" key="3">
    <source>
        <dbReference type="ARBA" id="ARBA00022642"/>
    </source>
</evidence>
<name>A0A0W0Y4V7_9GAMM</name>
<evidence type="ECO:0000256" key="4">
    <source>
        <dbReference type="ARBA" id="ARBA00022827"/>
    </source>
</evidence>
<evidence type="ECO:0000256" key="7">
    <source>
        <dbReference type="ARBA" id="ARBA00023033"/>
    </source>
</evidence>
<evidence type="ECO:0000256" key="1">
    <source>
        <dbReference type="ARBA" id="ARBA00001974"/>
    </source>
</evidence>
<keyword evidence="3" id="KW-0662">Pyridine nucleotide biosynthesis</keyword>
<dbReference type="EMBL" id="LNYS01000006">
    <property type="protein sequence ID" value="KTD51652.1"/>
    <property type="molecule type" value="Genomic_DNA"/>
</dbReference>
<evidence type="ECO:0000256" key="5">
    <source>
        <dbReference type="ARBA" id="ARBA00022857"/>
    </source>
</evidence>
<dbReference type="SUPFAM" id="SSF51905">
    <property type="entry name" value="FAD/NAD(P)-binding domain"/>
    <property type="match status" value="1"/>
</dbReference>
<accession>A0A0W0Y4V7</accession>
<dbReference type="GO" id="GO:0004502">
    <property type="term" value="F:kynurenine 3-monooxygenase activity"/>
    <property type="evidence" value="ECO:0007669"/>
    <property type="project" value="UniProtKB-EC"/>
</dbReference>
<evidence type="ECO:0000256" key="8">
    <source>
        <dbReference type="ARBA" id="ARBA00047818"/>
    </source>
</evidence>
<proteinExistence type="predicted"/>
<reference evidence="10 11" key="1">
    <citation type="submission" date="2015-11" db="EMBL/GenBank/DDBJ databases">
        <title>Genomic analysis of 38 Legionella species identifies large and diverse effector repertoires.</title>
        <authorList>
            <person name="Burstein D."/>
            <person name="Amaro F."/>
            <person name="Zusman T."/>
            <person name="Lifshitz Z."/>
            <person name="Cohen O."/>
            <person name="Gilbert J.A."/>
            <person name="Pupko T."/>
            <person name="Shuman H.A."/>
            <person name="Segal G."/>
        </authorList>
    </citation>
    <scope>NUCLEOTIDE SEQUENCE [LARGE SCALE GENOMIC DNA]</scope>
    <source>
        <strain evidence="10 11">CDC#1442-AUS-E</strain>
    </source>
</reference>
<dbReference type="PATRIC" id="fig|45073.5.peg.526"/>
<evidence type="ECO:0000256" key="6">
    <source>
        <dbReference type="ARBA" id="ARBA00023002"/>
    </source>
</evidence>
<dbReference type="PANTHER" id="PTHR46028:SF2">
    <property type="entry name" value="KYNURENINE 3-MONOOXYGENASE"/>
    <property type="match status" value="1"/>
</dbReference>
<keyword evidence="7 10" id="KW-0503">Monooxygenase</keyword>
<organism evidence="10 11">
    <name type="scientific">Legionella quinlivanii</name>
    <dbReference type="NCBI Taxonomy" id="45073"/>
    <lineage>
        <taxon>Bacteria</taxon>
        <taxon>Pseudomonadati</taxon>
        <taxon>Pseudomonadota</taxon>
        <taxon>Gammaproteobacteria</taxon>
        <taxon>Legionellales</taxon>
        <taxon>Legionellaceae</taxon>
        <taxon>Legionella</taxon>
    </lineage>
</organism>
<keyword evidence="4" id="KW-0274">FAD</keyword>
<gene>
    <name evidence="10" type="ORF">Lqui_0496</name>
</gene>
<dbReference type="Pfam" id="PF01494">
    <property type="entry name" value="FAD_binding_3"/>
    <property type="match status" value="1"/>
</dbReference>
<comment type="caution">
    <text evidence="10">The sequence shown here is derived from an EMBL/GenBank/DDBJ whole genome shotgun (WGS) entry which is preliminary data.</text>
</comment>
<dbReference type="GO" id="GO:0070189">
    <property type="term" value="P:kynurenine metabolic process"/>
    <property type="evidence" value="ECO:0007669"/>
    <property type="project" value="TreeGrafter"/>
</dbReference>
<keyword evidence="5" id="KW-0521">NADP</keyword>
<keyword evidence="11" id="KW-1185">Reference proteome</keyword>
<dbReference type="AlphaFoldDB" id="A0A0W0Y4V7"/>
<dbReference type="Proteomes" id="UP000054618">
    <property type="component" value="Unassembled WGS sequence"/>
</dbReference>
<evidence type="ECO:0000313" key="11">
    <source>
        <dbReference type="Proteomes" id="UP000054618"/>
    </source>
</evidence>
<feature type="domain" description="FAD-binding" evidence="9">
    <location>
        <begin position="4"/>
        <end position="322"/>
    </location>
</feature>
<sequence>MKKISIIGSGLVGTLLSIYLARRGYEVHVYEARSDPRIAIADKGRSINLAMSCRGLTGLTEVGLYNTVKKLLVPMRARAIHEQNGDIKYQSFGRHRDEYINAVQRNELNNLLLDEASRHPQIHQYFDIKIIDLDLDKKILYFQHQGGETEPHPYELLIGADGAASFVRQTMAEQNKISATRSFLPYGYKELSLSNQSSQQFAPEHLHLWPRDSYLLLGNPNTDDSITGSLFLPQQGKNSFSELDNELKVNQFFKSAFPDAFTSMPDLIEEFFGHPTGNMSTIKCEPWHYQDHCLLIGDAAHGIVPFFGQGMNCGFEDCRILDHLLNQYQDDWSKVMPAFFKTRKPNTDAVSMMSMDNYHEIQTDIRDEHFNLKKRLEQELMHHYPDVYISKHVLVMFTNTPYAQAHAIGVLQKELLDEICANTKEINSIKWNEINQLMEQYDKKLANLRLI</sequence>
<dbReference type="PRINTS" id="PR00420">
    <property type="entry name" value="RNGMNOXGNASE"/>
</dbReference>
<keyword evidence="6" id="KW-0560">Oxidoreductase</keyword>
<dbReference type="Gene3D" id="3.50.50.60">
    <property type="entry name" value="FAD/NAD(P)-binding domain"/>
    <property type="match status" value="1"/>
</dbReference>
<comment type="cofactor">
    <cofactor evidence="1">
        <name>FAD</name>
        <dbReference type="ChEBI" id="CHEBI:57692"/>
    </cofactor>
</comment>
<protein>
    <submittedName>
        <fullName evidence="10">Kynurenine 3-monooxygenase</fullName>
    </submittedName>
</protein>
<keyword evidence="2" id="KW-0285">Flavoprotein</keyword>
<dbReference type="RefSeq" id="WP_058506616.1">
    <property type="nucleotide sequence ID" value="NZ_CAAAIK010000002.1"/>
</dbReference>
<dbReference type="GO" id="GO:0071949">
    <property type="term" value="F:FAD binding"/>
    <property type="evidence" value="ECO:0007669"/>
    <property type="project" value="InterPro"/>
</dbReference>
<comment type="catalytic activity">
    <reaction evidence="8">
        <text>L-kynurenine + NADPH + O2 + H(+) = 3-hydroxy-L-kynurenine + NADP(+) + H2O</text>
        <dbReference type="Rhea" id="RHEA:20545"/>
        <dbReference type="ChEBI" id="CHEBI:15377"/>
        <dbReference type="ChEBI" id="CHEBI:15378"/>
        <dbReference type="ChEBI" id="CHEBI:15379"/>
        <dbReference type="ChEBI" id="CHEBI:57783"/>
        <dbReference type="ChEBI" id="CHEBI:57959"/>
        <dbReference type="ChEBI" id="CHEBI:58125"/>
        <dbReference type="ChEBI" id="CHEBI:58349"/>
        <dbReference type="EC" id="1.14.13.9"/>
    </reaction>
</comment>
<dbReference type="GO" id="GO:0019363">
    <property type="term" value="P:pyridine nucleotide biosynthetic process"/>
    <property type="evidence" value="ECO:0007669"/>
    <property type="project" value="UniProtKB-KW"/>
</dbReference>
<dbReference type="STRING" id="45073.Lqui_0496"/>
<evidence type="ECO:0000256" key="2">
    <source>
        <dbReference type="ARBA" id="ARBA00022630"/>
    </source>
</evidence>
<dbReference type="OrthoDB" id="9782160at2"/>